<dbReference type="RefSeq" id="WP_125031275.1">
    <property type="nucleotide sequence ID" value="NZ_JAPXVP010000011.1"/>
</dbReference>
<evidence type="ECO:0000313" key="8">
    <source>
        <dbReference type="EMBL" id="RRG20414.1"/>
    </source>
</evidence>
<evidence type="ECO:0000256" key="3">
    <source>
        <dbReference type="ARBA" id="ARBA00022729"/>
    </source>
</evidence>
<dbReference type="Gene3D" id="1.25.40.390">
    <property type="match status" value="2"/>
</dbReference>
<dbReference type="InterPro" id="IPR012944">
    <property type="entry name" value="SusD_RagB_dom"/>
</dbReference>
<evidence type="ECO:0000313" key="9">
    <source>
        <dbReference type="Proteomes" id="UP000285794"/>
    </source>
</evidence>
<feature type="domain" description="SusD-like N-terminal" evidence="7">
    <location>
        <begin position="65"/>
        <end position="222"/>
    </location>
</feature>
<reference evidence="8 9" key="1">
    <citation type="submission" date="2018-07" db="EMBL/GenBank/DDBJ databases">
        <title>Draft genome sequence of Ancylomarina sp. M1P.</title>
        <authorList>
            <person name="Yadav S."/>
            <person name="Villanueva L."/>
            <person name="Damste J.S.S."/>
        </authorList>
    </citation>
    <scope>NUCLEOTIDE SEQUENCE [LARGE SCALE GENOMIC DNA]</scope>
    <source>
        <strain evidence="8 9">M1P</strain>
    </source>
</reference>
<organism evidence="8 9">
    <name type="scientific">Ancylomarina euxinus</name>
    <dbReference type="NCBI Taxonomy" id="2283627"/>
    <lineage>
        <taxon>Bacteria</taxon>
        <taxon>Pseudomonadati</taxon>
        <taxon>Bacteroidota</taxon>
        <taxon>Bacteroidia</taxon>
        <taxon>Marinilabiliales</taxon>
        <taxon>Marinifilaceae</taxon>
        <taxon>Ancylomarina</taxon>
    </lineage>
</organism>
<evidence type="ECO:0000256" key="4">
    <source>
        <dbReference type="ARBA" id="ARBA00023136"/>
    </source>
</evidence>
<keyword evidence="5" id="KW-0998">Cell outer membrane</keyword>
<dbReference type="EMBL" id="QQWG01000013">
    <property type="protein sequence ID" value="RRG20414.1"/>
    <property type="molecule type" value="Genomic_DNA"/>
</dbReference>
<accession>A0A425XZ23</accession>
<keyword evidence="9" id="KW-1185">Reference proteome</keyword>
<protein>
    <submittedName>
        <fullName evidence="8">RagB/SusD family nutrient uptake outer membrane protein</fullName>
    </submittedName>
</protein>
<dbReference type="InterPro" id="IPR033985">
    <property type="entry name" value="SusD-like_N"/>
</dbReference>
<keyword evidence="4" id="KW-0472">Membrane</keyword>
<comment type="caution">
    <text evidence="8">The sequence shown here is derived from an EMBL/GenBank/DDBJ whole genome shotgun (WGS) entry which is preliminary data.</text>
</comment>
<dbReference type="Pfam" id="PF14322">
    <property type="entry name" value="SusD-like_3"/>
    <property type="match status" value="1"/>
</dbReference>
<dbReference type="CDD" id="cd08977">
    <property type="entry name" value="SusD"/>
    <property type="match status" value="1"/>
</dbReference>
<keyword evidence="3" id="KW-0732">Signal</keyword>
<evidence type="ECO:0000259" key="6">
    <source>
        <dbReference type="Pfam" id="PF07980"/>
    </source>
</evidence>
<name>A0A425XZ23_9BACT</name>
<dbReference type="InterPro" id="IPR011990">
    <property type="entry name" value="TPR-like_helical_dom_sf"/>
</dbReference>
<dbReference type="Pfam" id="PF07980">
    <property type="entry name" value="SusD_RagB"/>
    <property type="match status" value="1"/>
</dbReference>
<dbReference type="GO" id="GO:0009279">
    <property type="term" value="C:cell outer membrane"/>
    <property type="evidence" value="ECO:0007669"/>
    <property type="project" value="UniProtKB-SubCell"/>
</dbReference>
<evidence type="ECO:0000256" key="5">
    <source>
        <dbReference type="ARBA" id="ARBA00023237"/>
    </source>
</evidence>
<dbReference type="OrthoDB" id="5694214at2"/>
<feature type="domain" description="RagB/SusD" evidence="6">
    <location>
        <begin position="322"/>
        <end position="463"/>
    </location>
</feature>
<sequence>MKKYNFIFLLGFMLSILSCDIMGSLDDIEPLNKLEEEQAFTDNIKVEAALNGVYATWRKASGGYLPGNIMALSGNYSRNYNTAFNENNIDYSNSDIRDAYLGYYELVQRANFLIDALKSDQPITGMTDLRRVEVEAEARITRAMSHLFLLEIFGQFYDINSTYGVVLKMTASRELENPKRNTVQEVYDGILEDLDFAIVNAPDFAPHYKMSKSVAQAFKAKTLLYMGLYDQAAENALAVINGFNYPLEANYSDIFTNGYNSQEVLFAPLSIAYTESVPVNISNYFSPLAIEQVADQEAEDDVSGTMYDKRYTFAHIDGVPQGLRNAKYPYNSSTEGQQSNTHFIMRTAEVYLIFAEAKARLAAGTTVDSEALDMLNEIRTRANVPTKSPMTKKALLEDIRIEKNLELFGEFGQPWFDMIRYHMLGDIDISLIKSSIVSIDQLTMPIPKAAFAGNNALIQNPGYSN</sequence>
<gene>
    <name evidence="8" type="ORF">DWB61_12775</name>
</gene>
<evidence type="ECO:0000256" key="2">
    <source>
        <dbReference type="ARBA" id="ARBA00006275"/>
    </source>
</evidence>
<comment type="similarity">
    <text evidence="2">Belongs to the SusD family.</text>
</comment>
<evidence type="ECO:0000256" key="1">
    <source>
        <dbReference type="ARBA" id="ARBA00004442"/>
    </source>
</evidence>
<proteinExistence type="inferred from homology"/>
<comment type="subcellular location">
    <subcellularLocation>
        <location evidence="1">Cell outer membrane</location>
    </subcellularLocation>
</comment>
<dbReference type="Proteomes" id="UP000285794">
    <property type="component" value="Unassembled WGS sequence"/>
</dbReference>
<evidence type="ECO:0000259" key="7">
    <source>
        <dbReference type="Pfam" id="PF14322"/>
    </source>
</evidence>
<dbReference type="SUPFAM" id="SSF48452">
    <property type="entry name" value="TPR-like"/>
    <property type="match status" value="1"/>
</dbReference>
<dbReference type="PROSITE" id="PS51257">
    <property type="entry name" value="PROKAR_LIPOPROTEIN"/>
    <property type="match status" value="1"/>
</dbReference>
<dbReference type="AlphaFoldDB" id="A0A425XZ23"/>